<evidence type="ECO:0000259" key="11">
    <source>
        <dbReference type="PROSITE" id="PS51279"/>
    </source>
</evidence>
<feature type="compositionally biased region" description="Acidic residues" evidence="8">
    <location>
        <begin position="42"/>
        <end position="55"/>
    </location>
</feature>
<comment type="subcellular location">
    <subcellularLocation>
        <location evidence="1">Cytoplasm</location>
        <location evidence="1">Cytoskeleton</location>
        <location evidence="1">Microtubule organizing center</location>
    </subcellularLocation>
</comment>
<dbReference type="GO" id="GO:0007020">
    <property type="term" value="P:microtubule nucleation"/>
    <property type="evidence" value="ECO:0007669"/>
    <property type="project" value="InterPro"/>
</dbReference>
<evidence type="ECO:0000256" key="6">
    <source>
        <dbReference type="ARBA" id="ARBA00023134"/>
    </source>
</evidence>
<keyword evidence="7" id="KW-0206">Cytoskeleton</keyword>
<dbReference type="GO" id="GO:0043130">
    <property type="term" value="F:ubiquitin binding"/>
    <property type="evidence" value="ECO:0007669"/>
    <property type="project" value="InterPro"/>
</dbReference>
<dbReference type="PROSITE" id="PS50828">
    <property type="entry name" value="SMR"/>
    <property type="match status" value="1"/>
</dbReference>
<evidence type="ECO:0000256" key="5">
    <source>
        <dbReference type="ARBA" id="ARBA00022741"/>
    </source>
</evidence>
<dbReference type="InterPro" id="IPR013899">
    <property type="entry name" value="DUF1771"/>
</dbReference>
<dbReference type="InterPro" id="IPR036063">
    <property type="entry name" value="Smr_dom_sf"/>
</dbReference>
<dbReference type="InterPro" id="IPR027417">
    <property type="entry name" value="P-loop_NTPase"/>
</dbReference>
<evidence type="ECO:0000256" key="2">
    <source>
        <dbReference type="ARBA" id="ARBA00009636"/>
    </source>
</evidence>
<dbReference type="SUPFAM" id="SSF160443">
    <property type="entry name" value="SMR domain-like"/>
    <property type="match status" value="1"/>
</dbReference>
<dbReference type="InterPro" id="IPR003892">
    <property type="entry name" value="CUE"/>
</dbReference>
<dbReference type="PANTHER" id="PTHR46535">
    <property type="entry name" value="NEDD4-BINDING PROTEIN 2"/>
    <property type="match status" value="1"/>
</dbReference>
<feature type="region of interest" description="Disordered" evidence="8">
    <location>
        <begin position="772"/>
        <end position="795"/>
    </location>
</feature>
<evidence type="ECO:0000256" key="8">
    <source>
        <dbReference type="SAM" id="MobiDB-lite"/>
    </source>
</evidence>
<dbReference type="InterPro" id="IPR011421">
    <property type="entry name" value="BCNT-C"/>
</dbReference>
<dbReference type="GO" id="GO:0000280">
    <property type="term" value="P:nuclear division"/>
    <property type="evidence" value="ECO:0007669"/>
    <property type="project" value="UniProtKB-ARBA"/>
</dbReference>
<dbReference type="SUPFAM" id="SSF55307">
    <property type="entry name" value="Tubulin C-terminal domain-like"/>
    <property type="match status" value="1"/>
</dbReference>
<dbReference type="GO" id="GO:0098813">
    <property type="term" value="P:nuclear chromosome segregation"/>
    <property type="evidence" value="ECO:0007669"/>
    <property type="project" value="UniProtKB-ARBA"/>
</dbReference>
<dbReference type="PROSITE" id="PS51279">
    <property type="entry name" value="BCNT_C"/>
    <property type="match status" value="1"/>
</dbReference>
<evidence type="ECO:0000313" key="12">
    <source>
        <dbReference type="EMBL" id="KRY60531.1"/>
    </source>
</evidence>
<keyword evidence="5" id="KW-0547">Nucleotide-binding</keyword>
<evidence type="ECO:0000313" key="13">
    <source>
        <dbReference type="Proteomes" id="UP000054653"/>
    </source>
</evidence>
<dbReference type="Pfam" id="PF08590">
    <property type="entry name" value="DUF1771"/>
    <property type="match status" value="1"/>
</dbReference>
<gene>
    <name evidence="12" type="primary">TUBG1</name>
    <name evidence="12" type="ORF">T03_15533</name>
</gene>
<dbReference type="Pfam" id="PF00091">
    <property type="entry name" value="Tubulin"/>
    <property type="match status" value="1"/>
</dbReference>
<proteinExistence type="inferred from homology"/>
<dbReference type="GO" id="GO:0000930">
    <property type="term" value="C:gamma-tubulin complex"/>
    <property type="evidence" value="ECO:0007669"/>
    <property type="project" value="InterPro"/>
</dbReference>
<organism evidence="12 13">
    <name type="scientific">Trichinella britovi</name>
    <name type="common">Parasitic roundworm</name>
    <dbReference type="NCBI Taxonomy" id="45882"/>
    <lineage>
        <taxon>Eukaryota</taxon>
        <taxon>Metazoa</taxon>
        <taxon>Ecdysozoa</taxon>
        <taxon>Nematoda</taxon>
        <taxon>Enoplea</taxon>
        <taxon>Dorylaimia</taxon>
        <taxon>Trichinellida</taxon>
        <taxon>Trichinellidae</taxon>
        <taxon>Trichinella</taxon>
    </lineage>
</organism>
<feature type="region of interest" description="Disordered" evidence="8">
    <location>
        <begin position="24"/>
        <end position="61"/>
    </location>
</feature>
<dbReference type="GO" id="GO:0005525">
    <property type="term" value="F:GTP binding"/>
    <property type="evidence" value="ECO:0007669"/>
    <property type="project" value="UniProtKB-KW"/>
</dbReference>
<dbReference type="PRINTS" id="PR01161">
    <property type="entry name" value="TUBULIN"/>
</dbReference>
<name>A0A0V1DHT3_TRIBR</name>
<dbReference type="PRINTS" id="PR01164">
    <property type="entry name" value="GAMMATUBULIN"/>
</dbReference>
<dbReference type="Pfam" id="PF07572">
    <property type="entry name" value="BCNT"/>
    <property type="match status" value="1"/>
</dbReference>
<dbReference type="SMART" id="SM00864">
    <property type="entry name" value="Tubulin"/>
    <property type="match status" value="1"/>
</dbReference>
<evidence type="ECO:0000259" key="9">
    <source>
        <dbReference type="PROSITE" id="PS50828"/>
    </source>
</evidence>
<dbReference type="InterPro" id="IPR003008">
    <property type="entry name" value="Tubulin_FtsZ_GTPase"/>
</dbReference>
<dbReference type="Gene3D" id="1.10.287.600">
    <property type="entry name" value="Helix hairpin bin"/>
    <property type="match status" value="1"/>
</dbReference>
<dbReference type="SUPFAM" id="SSF52540">
    <property type="entry name" value="P-loop containing nucleoside triphosphate hydrolases"/>
    <property type="match status" value="1"/>
</dbReference>
<keyword evidence="13" id="KW-1185">Reference proteome</keyword>
<keyword evidence="4" id="KW-0493">Microtubule</keyword>
<dbReference type="InterPro" id="IPR002625">
    <property type="entry name" value="Smr_dom"/>
</dbReference>
<evidence type="ECO:0000256" key="7">
    <source>
        <dbReference type="ARBA" id="ARBA00023212"/>
    </source>
</evidence>
<dbReference type="InterPro" id="IPR018316">
    <property type="entry name" value="Tubulin/FtsZ_2-layer-sand-dom"/>
</dbReference>
<dbReference type="STRING" id="45882.A0A0V1DHT3"/>
<keyword evidence="6" id="KW-0342">GTP-binding</keyword>
<evidence type="ECO:0000256" key="1">
    <source>
        <dbReference type="ARBA" id="ARBA00004267"/>
    </source>
</evidence>
<dbReference type="GO" id="GO:0031122">
    <property type="term" value="P:cytoplasmic microtubule organization"/>
    <property type="evidence" value="ECO:0007669"/>
    <property type="project" value="InterPro"/>
</dbReference>
<dbReference type="Gene3D" id="3.30.1330.20">
    <property type="entry name" value="Tubulin/FtsZ, C-terminal domain"/>
    <property type="match status" value="1"/>
</dbReference>
<dbReference type="GO" id="GO:0005874">
    <property type="term" value="C:microtubule"/>
    <property type="evidence" value="ECO:0007669"/>
    <property type="project" value="UniProtKB-KW"/>
</dbReference>
<dbReference type="CDD" id="cd02188">
    <property type="entry name" value="gamma_tubulin"/>
    <property type="match status" value="1"/>
</dbReference>
<dbReference type="Pfam" id="PF01713">
    <property type="entry name" value="Smr"/>
    <property type="match status" value="1"/>
</dbReference>
<dbReference type="InterPro" id="IPR008280">
    <property type="entry name" value="Tub_FtsZ_C"/>
</dbReference>
<comment type="similarity">
    <text evidence="2">Belongs to the tubulin family.</text>
</comment>
<dbReference type="InterPro" id="IPR023123">
    <property type="entry name" value="Tubulin_C"/>
</dbReference>
<evidence type="ECO:0000256" key="4">
    <source>
        <dbReference type="ARBA" id="ARBA00022701"/>
    </source>
</evidence>
<dbReference type="EMBL" id="JYDI01000005">
    <property type="protein sequence ID" value="KRY60531.1"/>
    <property type="molecule type" value="Genomic_DNA"/>
</dbReference>
<dbReference type="InterPro" id="IPR052772">
    <property type="entry name" value="Endo/PolyKinase_Domain-Protein"/>
</dbReference>
<dbReference type="SMART" id="SM00463">
    <property type="entry name" value="SMR"/>
    <property type="match status" value="1"/>
</dbReference>
<accession>A0A0V1DHT3</accession>
<dbReference type="InterPro" id="IPR037103">
    <property type="entry name" value="Tubulin/FtsZ-like_C"/>
</dbReference>
<evidence type="ECO:0000256" key="3">
    <source>
        <dbReference type="ARBA" id="ARBA00022490"/>
    </source>
</evidence>
<comment type="caution">
    <text evidence="12">The sequence shown here is derived from an EMBL/GenBank/DDBJ whole genome shotgun (WGS) entry which is preliminary data.</text>
</comment>
<dbReference type="InterPro" id="IPR000217">
    <property type="entry name" value="Tubulin"/>
</dbReference>
<keyword evidence="3" id="KW-0963">Cytoplasm</keyword>
<dbReference type="PROSITE" id="PS51140">
    <property type="entry name" value="CUE"/>
    <property type="match status" value="1"/>
</dbReference>
<feature type="domain" description="Smr" evidence="9">
    <location>
        <begin position="873"/>
        <end position="933"/>
    </location>
</feature>
<feature type="domain" description="BCNT-C" evidence="11">
    <location>
        <begin position="151"/>
        <end position="231"/>
    </location>
</feature>
<feature type="domain" description="CUE" evidence="10">
    <location>
        <begin position="719"/>
        <end position="763"/>
    </location>
</feature>
<dbReference type="Proteomes" id="UP000054653">
    <property type="component" value="Unassembled WGS sequence"/>
</dbReference>
<dbReference type="SMART" id="SM00865">
    <property type="entry name" value="Tubulin_C"/>
    <property type="match status" value="1"/>
</dbReference>
<dbReference type="FunFam" id="3.40.50.1440:FF:000010">
    <property type="entry name" value="Tubulin gamma chain"/>
    <property type="match status" value="1"/>
</dbReference>
<dbReference type="FunFam" id="1.10.287.600:FF:000004">
    <property type="entry name" value="Tubulin gamma chain"/>
    <property type="match status" value="1"/>
</dbReference>
<dbReference type="Gene3D" id="3.40.50.1440">
    <property type="entry name" value="Tubulin/FtsZ, GTPase domain"/>
    <property type="match status" value="1"/>
</dbReference>
<dbReference type="InterPro" id="IPR017975">
    <property type="entry name" value="Tubulin_CS"/>
</dbReference>
<evidence type="ECO:0000259" key="10">
    <source>
        <dbReference type="PROSITE" id="PS51140"/>
    </source>
</evidence>
<dbReference type="Pfam" id="PF03953">
    <property type="entry name" value="Tubulin_C"/>
    <property type="match status" value="1"/>
</dbReference>
<dbReference type="PANTHER" id="PTHR46535:SF1">
    <property type="entry name" value="NEDD4-BINDING PROTEIN 2"/>
    <property type="match status" value="1"/>
</dbReference>
<dbReference type="OrthoDB" id="10249382at2759"/>
<dbReference type="Gene3D" id="3.40.50.300">
    <property type="entry name" value="P-loop containing nucleotide triphosphate hydrolases"/>
    <property type="match status" value="1"/>
</dbReference>
<dbReference type="GO" id="GO:0005813">
    <property type="term" value="C:centrosome"/>
    <property type="evidence" value="ECO:0007669"/>
    <property type="project" value="UniProtKB-ARBA"/>
</dbReference>
<dbReference type="Gene3D" id="3.30.1370.110">
    <property type="match status" value="1"/>
</dbReference>
<dbReference type="PROSITE" id="PS00227">
    <property type="entry name" value="TUBULIN"/>
    <property type="match status" value="1"/>
</dbReference>
<dbReference type="InterPro" id="IPR036525">
    <property type="entry name" value="Tubulin/FtsZ_GTPase_sf"/>
</dbReference>
<reference evidence="12 13" key="1">
    <citation type="submission" date="2015-01" db="EMBL/GenBank/DDBJ databases">
        <title>Evolution of Trichinella species and genotypes.</title>
        <authorList>
            <person name="Korhonen P.K."/>
            <person name="Edoardo P."/>
            <person name="Giuseppe L.R."/>
            <person name="Gasser R.B."/>
        </authorList>
    </citation>
    <scope>NUCLEOTIDE SEQUENCE [LARGE SCALE GENOMIC DNA]</scope>
    <source>
        <strain evidence="12">ISS120</strain>
    </source>
</reference>
<dbReference type="InterPro" id="IPR002454">
    <property type="entry name" value="Gamma_tubulin"/>
</dbReference>
<protein>
    <submittedName>
        <fullName evidence="12">Tubulin gamma-1 chain</fullName>
    </submittedName>
</protein>
<dbReference type="GO" id="GO:0005634">
    <property type="term" value="C:nucleus"/>
    <property type="evidence" value="ECO:0007669"/>
    <property type="project" value="TreeGrafter"/>
</dbReference>
<sequence length="1436" mass="161927">LLLFLSVKSALVGMSSKNLLQENFSDSEDDQEYVPSECSENTLEDESTDAEETEDVGTYSLESSSKAKSLLDEWKNEFIEKLSSNSRDSGLNISGTGDCAGNAVHSESSPNESLNAKGNIVEKCERQDNSKCVNQKRHLSSEKDAGSLEINCLPGGVDEVLGILGKKKKMNSLDASRMLWNTFKEENSLEEDLSQHNKGRDNYLDKQEFLYRSDLKQFEIEKKLRQMPRPSLKMTASYHKESSPTEVNFFMIRHALAANHKVFVILRGLPGSGKSTLARNLAKMNNNSSIWCADDYFVDSGGIYRFNPDQLENAHNWCFAGAVSAIRKSQTLVIVDNTNIHRWEMKRYVLSAYRAGYEIFFVEPDTKWKFDAAACFRRNSHGVPYFTIQRMLDNYERNVTLEDFLSPDFQVCDGKQPSSSTENWFNTSDVKREPSNLKGDGFEKRFSEFNIASNSKAQANCLSSVTVADVGLQVTEKLITLTSTAHWRASDACDGADEVHRSNERRVLRGRCKNGTDAEVDATRASAEDAHEMLYSCFPDLARQDLDYIFSTCENDLQWTINVLLDSAYDGNWKPDQLQLNDTPSIDQQEQQHQVEAEPAGDLQALFTDDESYQCNFQISSEMAFQLQHLFGFVHPNISSDLLMPHQLNVKMPLKLAFSLYQCWANTQATMTENSDENSTDFLYQEEVEFKNDENYASAVATEFETAWAPSAYHPDSLSSKMKLKCLYELFPDLNENFLESLFLSNNCQLSPTVEVICETMGIPKPNLESLSFPSNSSSSTMNGTEFQSGLSSESSSTVADCKKLREEARNHQKNRIMNFQKAQDAYRRGMKTVAWHYAQKGHLYHRKAKEADQQAAEKIIEHHNSVHPINVVDLHGLHVSEAISYVAKSLRRVIESTSLNEVKIITGQGSHSTEGPRLKPAVLRYLKCRNLKNDCSTDKALKFAKEIFVLGRQTVNLTIVEGNLGKMPREMITVQLGQCGNQIGSEFWKTLCAEHGISPEGVLENYAADTEDRKDIYFYQADDEHYIPRAVLIDLEPRVIQSILNSPYAKLYNPENIFLSKDGGGAGNNWTSGFSQAYLISGELVYEKIFDILDREVENSDRLEGFVLCHSIAGGTGSGLGSYILERFGDRFPKKLIQTYSVFPNQDEASDVVVQPYNSLLTLKRLAQNSDCVVVLDNTALNRIAVERLHIDTPSFSQINSLVSTIMSASTSTLRYPGYMDNNLLSLLSSLIPSLKLHFLITGYTPLTTDANVTNIRKTSVMDVMRRLLQPENMMVSNIPLKSKNAEHCYISILNIIQGDVDPSSVQKSILRLRERKLIQFIPWAPASVHVALSQKSPFVQTANRISGLMLANHTAISALFERTQSQYEKLRKKRAFLEQFKHEVIGENYEELDSSLEVVQNLAEEYKVAATSNYLNFGLDKIVQSMPNTFEMRR</sequence>
<feature type="non-terminal residue" evidence="12">
    <location>
        <position position="1"/>
    </location>
</feature>
<dbReference type="CDD" id="cd14279">
    <property type="entry name" value="CUE"/>
    <property type="match status" value="1"/>
</dbReference>
<dbReference type="GO" id="GO:0004519">
    <property type="term" value="F:endonuclease activity"/>
    <property type="evidence" value="ECO:0007669"/>
    <property type="project" value="TreeGrafter"/>
</dbReference>
<dbReference type="SMART" id="SM01162">
    <property type="entry name" value="DUF1771"/>
    <property type="match status" value="1"/>
</dbReference>
<dbReference type="SUPFAM" id="SSF52490">
    <property type="entry name" value="Tubulin nucleotide-binding domain-like"/>
    <property type="match status" value="1"/>
</dbReference>
<dbReference type="Pfam" id="PF13671">
    <property type="entry name" value="AAA_33"/>
    <property type="match status" value="1"/>
</dbReference>